<dbReference type="InterPro" id="IPR021327">
    <property type="entry name" value="DUF2934"/>
</dbReference>
<dbReference type="RefSeq" id="WP_090701235.1">
    <property type="nucleotide sequence ID" value="NZ_FOSP01000024.1"/>
</dbReference>
<sequence length="66" mass="7375">MESAKRQTKSAKKRLPASGNDSECELNEEDRNARIAISAYYKAQARGFEPGNELGDWLTAEAEENQ</sequence>
<dbReference type="AlphaFoldDB" id="A0A1I4E1E1"/>
<feature type="compositionally biased region" description="Basic residues" evidence="1">
    <location>
        <begin position="1"/>
        <end position="15"/>
    </location>
</feature>
<dbReference type="EMBL" id="FOSP01000024">
    <property type="protein sequence ID" value="SFK98357.1"/>
    <property type="molecule type" value="Genomic_DNA"/>
</dbReference>
<dbReference type="Proteomes" id="UP000199533">
    <property type="component" value="Unassembled WGS sequence"/>
</dbReference>
<organism evidence="2 3">
    <name type="scientific">Nitrosomonas aestuarii</name>
    <dbReference type="NCBI Taxonomy" id="52441"/>
    <lineage>
        <taxon>Bacteria</taxon>
        <taxon>Pseudomonadati</taxon>
        <taxon>Pseudomonadota</taxon>
        <taxon>Betaproteobacteria</taxon>
        <taxon>Nitrosomonadales</taxon>
        <taxon>Nitrosomonadaceae</taxon>
        <taxon>Nitrosomonas</taxon>
    </lineage>
</organism>
<name>A0A1I4E1E1_9PROT</name>
<gene>
    <name evidence="2" type="ORF">SAMN05216302_102431</name>
</gene>
<proteinExistence type="predicted"/>
<evidence type="ECO:0008006" key="4">
    <source>
        <dbReference type="Google" id="ProtNLM"/>
    </source>
</evidence>
<evidence type="ECO:0000256" key="1">
    <source>
        <dbReference type="SAM" id="MobiDB-lite"/>
    </source>
</evidence>
<dbReference type="Pfam" id="PF11154">
    <property type="entry name" value="DUF2934"/>
    <property type="match status" value="1"/>
</dbReference>
<accession>A0A1I4E1E1</accession>
<dbReference type="STRING" id="52441.SAMN05216302_102431"/>
<dbReference type="OrthoDB" id="8538784at2"/>
<protein>
    <recommendedName>
        <fullName evidence="4">DUF2934 domain-containing protein</fullName>
    </recommendedName>
</protein>
<keyword evidence="3" id="KW-1185">Reference proteome</keyword>
<reference evidence="3" key="1">
    <citation type="submission" date="2016-10" db="EMBL/GenBank/DDBJ databases">
        <authorList>
            <person name="Varghese N."/>
            <person name="Submissions S."/>
        </authorList>
    </citation>
    <scope>NUCLEOTIDE SEQUENCE [LARGE SCALE GENOMIC DNA]</scope>
    <source>
        <strain evidence="3">Nm69</strain>
    </source>
</reference>
<feature type="region of interest" description="Disordered" evidence="1">
    <location>
        <begin position="1"/>
        <end position="26"/>
    </location>
</feature>
<evidence type="ECO:0000313" key="3">
    <source>
        <dbReference type="Proteomes" id="UP000199533"/>
    </source>
</evidence>
<evidence type="ECO:0000313" key="2">
    <source>
        <dbReference type="EMBL" id="SFK98357.1"/>
    </source>
</evidence>